<reference evidence="1" key="2">
    <citation type="submission" date="2021-04" db="EMBL/GenBank/DDBJ databases">
        <authorList>
            <person name="Gilroy R."/>
        </authorList>
    </citation>
    <scope>NUCLEOTIDE SEQUENCE</scope>
    <source>
        <strain evidence="1">12435</strain>
    </source>
</reference>
<dbReference type="EMBL" id="DXHS01000008">
    <property type="protein sequence ID" value="HIW01780.1"/>
    <property type="molecule type" value="Genomic_DNA"/>
</dbReference>
<organism evidence="1 2">
    <name type="scientific">Candidatus Protoclostridium stercorigallinarum</name>
    <dbReference type="NCBI Taxonomy" id="2838741"/>
    <lineage>
        <taxon>Bacteria</taxon>
        <taxon>Bacillati</taxon>
        <taxon>Bacillota</taxon>
        <taxon>Clostridia</taxon>
        <taxon>Candidatus Protoclostridium</taxon>
    </lineage>
</organism>
<gene>
    <name evidence="1" type="ORF">H9892_00345</name>
</gene>
<evidence type="ECO:0008006" key="3">
    <source>
        <dbReference type="Google" id="ProtNLM"/>
    </source>
</evidence>
<dbReference type="AlphaFoldDB" id="A0A9D1PY70"/>
<name>A0A9D1PY70_9FIRM</name>
<reference evidence="1" key="1">
    <citation type="journal article" date="2021" name="PeerJ">
        <title>Extensive microbial diversity within the chicken gut microbiome revealed by metagenomics and culture.</title>
        <authorList>
            <person name="Gilroy R."/>
            <person name="Ravi A."/>
            <person name="Getino M."/>
            <person name="Pursley I."/>
            <person name="Horton D.L."/>
            <person name="Alikhan N.F."/>
            <person name="Baker D."/>
            <person name="Gharbi K."/>
            <person name="Hall N."/>
            <person name="Watson M."/>
            <person name="Adriaenssens E.M."/>
            <person name="Foster-Nyarko E."/>
            <person name="Jarju S."/>
            <person name="Secka A."/>
            <person name="Antonio M."/>
            <person name="Oren A."/>
            <person name="Chaudhuri R.R."/>
            <person name="La Ragione R."/>
            <person name="Hildebrand F."/>
            <person name="Pallen M.J."/>
        </authorList>
    </citation>
    <scope>NUCLEOTIDE SEQUENCE</scope>
    <source>
        <strain evidence="1">12435</strain>
    </source>
</reference>
<evidence type="ECO:0000313" key="2">
    <source>
        <dbReference type="Proteomes" id="UP000823990"/>
    </source>
</evidence>
<proteinExistence type="predicted"/>
<accession>A0A9D1PY70</accession>
<dbReference type="Proteomes" id="UP000823990">
    <property type="component" value="Unassembled WGS sequence"/>
</dbReference>
<comment type="caution">
    <text evidence="1">The sequence shown here is derived from an EMBL/GenBank/DDBJ whole genome shotgun (WGS) entry which is preliminary data.</text>
</comment>
<evidence type="ECO:0000313" key="1">
    <source>
        <dbReference type="EMBL" id="HIW01780.1"/>
    </source>
</evidence>
<sequence>MTETLSAGYTEKAAVMQTVARMNVRCEGASGVLAVNAAASVRVSEVISGEVRLAGREYAEVTVAAEDGVRKASGTAEISDRAEIPGITPDVRAFALCRVTDTDIVSVGGGNITLASVIEITVMVERAAVLPPSPEPEDGIFTDSESIRFSRLTARVTGRAESGESERLNIVEVLCCNAGLAPEAPETALDAIYASGRFILDGVGKTAEGLLTPFTVELPYNAEIAAEGVRRGDRAFMRTGPVTVTENYGENGLTLRAGAELDLDVYCEVSAGIVTDAFSPVKELELGRAEVCGALAGDPVTFEEKAEGSAILAEGDNADKITAVCGFRATALSAYAENGKVVLEGAAGGWVIYSDAEAGRRSSVNAELPFRFVTDIDAEDGCEPQADVRVCSVSARPARRGEISLVCALSFTVMPVARVCVRPVTGVSVSGEKEDRTGTLSMHCASEGETLWECAKALSVPPDAVLAQNPELSFPLSKGDKVFVFRSRISRAP</sequence>
<protein>
    <recommendedName>
        <fullName evidence="3">DUF3794 domain-containing protein</fullName>
    </recommendedName>
</protein>